<gene>
    <name evidence="1" type="ORF">WL73_19985</name>
</gene>
<evidence type="ECO:0000313" key="2">
    <source>
        <dbReference type="Proteomes" id="UP000062998"/>
    </source>
</evidence>
<proteinExistence type="predicted"/>
<sequence>MTDLVALQAPIDYEIANALIIATPETWQTAKMIVTRTVIEHDRLEISITNPDGMKDVVLPTEEINSALWQLVSLHHGRSQLWVKAVYSVAMIETDQWRYSASFEYAK</sequence>
<name>A0A107FRB4_9BURK</name>
<organism evidence="1 2">
    <name type="scientific">Burkholderia ubonensis</name>
    <dbReference type="NCBI Taxonomy" id="101571"/>
    <lineage>
        <taxon>Bacteria</taxon>
        <taxon>Pseudomonadati</taxon>
        <taxon>Pseudomonadota</taxon>
        <taxon>Betaproteobacteria</taxon>
        <taxon>Burkholderiales</taxon>
        <taxon>Burkholderiaceae</taxon>
        <taxon>Burkholderia</taxon>
        <taxon>Burkholderia cepacia complex</taxon>
    </lineage>
</organism>
<reference evidence="1 2" key="1">
    <citation type="submission" date="2015-11" db="EMBL/GenBank/DDBJ databases">
        <title>Expanding the genomic diversity of Burkholderia species for the development of highly accurate diagnostics.</title>
        <authorList>
            <person name="Sahl J."/>
            <person name="Keim P."/>
            <person name="Wagner D."/>
        </authorList>
    </citation>
    <scope>NUCLEOTIDE SEQUENCE [LARGE SCALE GENOMIC DNA]</scope>
    <source>
        <strain evidence="1 2">MSMB2167WGS</strain>
    </source>
</reference>
<dbReference type="RefSeq" id="WP_060326113.1">
    <property type="nucleotide sequence ID" value="NZ_LPIU01000033.1"/>
</dbReference>
<dbReference type="AlphaFoldDB" id="A0A107FRB4"/>
<dbReference type="EMBL" id="LPIX01000076">
    <property type="protein sequence ID" value="KWD98246.1"/>
    <property type="molecule type" value="Genomic_DNA"/>
</dbReference>
<evidence type="ECO:0000313" key="1">
    <source>
        <dbReference type="EMBL" id="KWD98246.1"/>
    </source>
</evidence>
<comment type="caution">
    <text evidence="1">The sequence shown here is derived from an EMBL/GenBank/DDBJ whole genome shotgun (WGS) entry which is preliminary data.</text>
</comment>
<dbReference type="Proteomes" id="UP000062998">
    <property type="component" value="Unassembled WGS sequence"/>
</dbReference>
<protein>
    <submittedName>
        <fullName evidence="1">Uncharacterized protein</fullName>
    </submittedName>
</protein>
<accession>A0A107FRB4</accession>